<dbReference type="AlphaFoldDB" id="A0A6N0HPC2"/>
<evidence type="ECO:0000313" key="1">
    <source>
        <dbReference type="EMBL" id="QKQ24249.1"/>
    </source>
</evidence>
<accession>A0A6N0HPC2</accession>
<gene>
    <name evidence="1" type="ORF">HUE58_03690</name>
</gene>
<organism evidence="1 2">
    <name type="scientific">Candidatus Ruthia endofausta</name>
    <dbReference type="NCBI Taxonomy" id="2738852"/>
    <lineage>
        <taxon>Bacteria</taxon>
        <taxon>Pseudomonadati</taxon>
        <taxon>Pseudomonadota</taxon>
        <taxon>Gammaproteobacteria</taxon>
        <taxon>Candidatus Pseudothioglobaceae</taxon>
        <taxon>Candidatus Ruthturnera</taxon>
    </lineage>
</organism>
<dbReference type="RefSeq" id="WP_174605687.1">
    <property type="nucleotide sequence ID" value="NZ_CP054490.1"/>
</dbReference>
<protein>
    <submittedName>
        <fullName evidence="1">Uncharacterized protein</fullName>
    </submittedName>
</protein>
<dbReference type="EMBL" id="CP054490">
    <property type="protein sequence ID" value="QKQ24249.1"/>
    <property type="molecule type" value="Genomic_DNA"/>
</dbReference>
<keyword evidence="2" id="KW-1185">Reference proteome</keyword>
<proteinExistence type="predicted"/>
<name>A0A6N0HPC2_9GAMM</name>
<dbReference type="KEGG" id="reo:HUE58_03690"/>
<evidence type="ECO:0000313" key="2">
    <source>
        <dbReference type="Proteomes" id="UP000509429"/>
    </source>
</evidence>
<dbReference type="Proteomes" id="UP000509429">
    <property type="component" value="Chromosome"/>
</dbReference>
<reference evidence="1 2" key="1">
    <citation type="submission" date="2020-05" db="EMBL/GenBank/DDBJ databases">
        <title>Horizontal transmission and recombination maintain forever young bacterial symbiont genomes.</title>
        <authorList>
            <person name="Russell S.L."/>
            <person name="Pepper-Tunick E."/>
            <person name="Svedberg J."/>
            <person name="Byrne A."/>
            <person name="Ruelas Castillo J."/>
            <person name="Vollmers C."/>
            <person name="Beinart R.A."/>
            <person name="Corbett-Detig R."/>
        </authorList>
    </citation>
    <scope>NUCLEOTIDE SEQUENCE [LARGE SCALE GENOMIC DNA]</scope>
    <source>
        <strain evidence="1">JDF_Ridge</strain>
    </source>
</reference>
<sequence>MYLSKDNAIGMHEVEIAIKTHTHNDLPDKVVHIKTKRKLIHVRSKNQKNYVNAI</sequence>